<dbReference type="AlphaFoldDB" id="A0A5J9VT80"/>
<dbReference type="EMBL" id="RWGY01000007">
    <property type="protein sequence ID" value="TVU38735.1"/>
    <property type="molecule type" value="Genomic_DNA"/>
</dbReference>
<name>A0A5J9VT80_9POAL</name>
<dbReference type="Gramene" id="TVU38735">
    <property type="protein sequence ID" value="TVU38735"/>
    <property type="gene ID" value="EJB05_12120"/>
</dbReference>
<organism evidence="2 3">
    <name type="scientific">Eragrostis curvula</name>
    <name type="common">weeping love grass</name>
    <dbReference type="NCBI Taxonomy" id="38414"/>
    <lineage>
        <taxon>Eukaryota</taxon>
        <taxon>Viridiplantae</taxon>
        <taxon>Streptophyta</taxon>
        <taxon>Embryophyta</taxon>
        <taxon>Tracheophyta</taxon>
        <taxon>Spermatophyta</taxon>
        <taxon>Magnoliopsida</taxon>
        <taxon>Liliopsida</taxon>
        <taxon>Poales</taxon>
        <taxon>Poaceae</taxon>
        <taxon>PACMAD clade</taxon>
        <taxon>Chloridoideae</taxon>
        <taxon>Eragrostideae</taxon>
        <taxon>Eragrostidinae</taxon>
        <taxon>Eragrostis</taxon>
    </lineage>
</organism>
<protein>
    <recommendedName>
        <fullName evidence="4">DDE Tnp4 domain-containing protein</fullName>
    </recommendedName>
</protein>
<feature type="region of interest" description="Disordered" evidence="1">
    <location>
        <begin position="42"/>
        <end position="95"/>
    </location>
</feature>
<evidence type="ECO:0008006" key="4">
    <source>
        <dbReference type="Google" id="ProtNLM"/>
    </source>
</evidence>
<feature type="non-terminal residue" evidence="2">
    <location>
        <position position="1"/>
    </location>
</feature>
<keyword evidence="3" id="KW-1185">Reference proteome</keyword>
<dbReference type="PANTHER" id="PTHR47150">
    <property type="entry name" value="OS12G0169200 PROTEIN"/>
    <property type="match status" value="1"/>
</dbReference>
<sequence length="569" mass="64142">PKDGPYLARSNGPKPTLGRACKSLHLAHRTWLTPPLLAPAATGRSLSPAGGPYRRPLVHPAPRLPRQQVLRPERPSPAATPLPHRLPSPRSAPAWSGHRQYLVSGGLIRPLIIVTSMSYQSETSSSSDESEEDSTIDPRYTMEEYIAEQSVLYNLLEQIGVKLQAKIDAHQFGISPRRYRKFVEKNHAEGHQRLITDFFSEEVCDEKLFRSRYRLSRPLFLRIVRALGEWSPYFTQRTNVVQASGLSPVQKCSAAIRMLMHGTWEDAVDEYVQIGKSTAVECLERFAEGVIDKFGGEYFRGPASVDLQRLLQIGEDCGFPGMLGSIGCMHWEWENCPPRWIRRLNHSDRGAATIVLEAVASQDLWIWHASFSVIGSINDANVLDQSQFFTEVLNGQVPRVQFSINKGQYDMGYYLASEIYPECSAFVKTIPFPRTEKERLFARYQEEARKDVERAFGVLQSRFPIVRGPRRFFEPETLGKIFQACIILHNMAVEDEKDKASACFDSSEASATSDVLPSNVNTGPADYLANVFQRNATICAEPTHDQLGRDLVEHIWQQFGPFGDKSNKL</sequence>
<dbReference type="PANTHER" id="PTHR47150:SF5">
    <property type="entry name" value="OS07G0546750 PROTEIN"/>
    <property type="match status" value="1"/>
</dbReference>
<reference evidence="2 3" key="1">
    <citation type="journal article" date="2019" name="Sci. Rep.">
        <title>A high-quality genome of Eragrostis curvula grass provides insights into Poaceae evolution and supports new strategies to enhance forage quality.</title>
        <authorList>
            <person name="Carballo J."/>
            <person name="Santos B.A.C.M."/>
            <person name="Zappacosta D."/>
            <person name="Garbus I."/>
            <person name="Selva J.P."/>
            <person name="Gallo C.A."/>
            <person name="Diaz A."/>
            <person name="Albertini E."/>
            <person name="Caccamo M."/>
            <person name="Echenique V."/>
        </authorList>
    </citation>
    <scope>NUCLEOTIDE SEQUENCE [LARGE SCALE GENOMIC DNA]</scope>
    <source>
        <strain evidence="3">cv. Victoria</strain>
        <tissue evidence="2">Leaf</tissue>
    </source>
</reference>
<comment type="caution">
    <text evidence="2">The sequence shown here is derived from an EMBL/GenBank/DDBJ whole genome shotgun (WGS) entry which is preliminary data.</text>
</comment>
<gene>
    <name evidence="2" type="ORF">EJB05_12120</name>
</gene>
<dbReference type="Proteomes" id="UP000324897">
    <property type="component" value="Chromosome 4"/>
</dbReference>
<accession>A0A5J9VT80</accession>
<dbReference type="OrthoDB" id="1521186at2759"/>
<dbReference type="Pfam" id="PF04827">
    <property type="entry name" value="Plant_tran"/>
    <property type="match status" value="1"/>
</dbReference>
<dbReference type="InterPro" id="IPR006912">
    <property type="entry name" value="Harbinger_derived_prot"/>
</dbReference>
<evidence type="ECO:0000313" key="3">
    <source>
        <dbReference type="Proteomes" id="UP000324897"/>
    </source>
</evidence>
<evidence type="ECO:0000256" key="1">
    <source>
        <dbReference type="SAM" id="MobiDB-lite"/>
    </source>
</evidence>
<evidence type="ECO:0000313" key="2">
    <source>
        <dbReference type="EMBL" id="TVU38735.1"/>
    </source>
</evidence>
<proteinExistence type="predicted"/>